<sequence length="431" mass="49741">MTSHLNTISFLVSQKGKPVLVKDNFIYKLNKTTNSTKYYRCAEQSCTVTLHTDLNDVLVKVKGDHSHPPEPDEIEIRKFKHNLKQRAIQETVPIPKIYDEESSRFCLTSLSIAILPAQREIAGSLNKSRRLQTPVIPDSQTFDIPEVYSKTLKNEPFLCIDKFIRRKTRVLVFVSREQLTLLFESSIIFMDGTFSASPSIFDQVYSLHGIKYQQCFACAFGLLPDRKKPTYKFLFQELKNLAAEMNLCFNPVTIMSDFETGLAEAIHSELMALSLLPLHLVIQSSDDLFELILQAPSNKFDLLKPLFNYFDNYWIKHVDLKKWNVFGLEIRTNNNAEGFHNRLNSRLSKSHPNIWTFIKCIQGEQNRFNHLMIQMKGGLSSRQKTARTLAIQQRLNTLYLRHEKGDISDSELFEGLSYVVAKNMVSKKNRF</sequence>
<proteinExistence type="predicted"/>
<keyword evidence="3" id="KW-0862">Zinc</keyword>
<evidence type="ECO:0008006" key="9">
    <source>
        <dbReference type="Google" id="ProtNLM"/>
    </source>
</evidence>
<organism evidence="6 8">
    <name type="scientific">Rotaria socialis</name>
    <dbReference type="NCBI Taxonomy" id="392032"/>
    <lineage>
        <taxon>Eukaryota</taxon>
        <taxon>Metazoa</taxon>
        <taxon>Spiralia</taxon>
        <taxon>Gnathifera</taxon>
        <taxon>Rotifera</taxon>
        <taxon>Eurotatoria</taxon>
        <taxon>Bdelloidea</taxon>
        <taxon>Philodinida</taxon>
        <taxon>Philodinidae</taxon>
        <taxon>Rotaria</taxon>
    </lineage>
</organism>
<keyword evidence="1" id="KW-0479">Metal-binding</keyword>
<dbReference type="Pfam" id="PF04500">
    <property type="entry name" value="FLYWCH"/>
    <property type="match status" value="1"/>
</dbReference>
<feature type="domain" description="FLYWCH-type" evidence="4">
    <location>
        <begin position="10"/>
        <end position="67"/>
    </location>
</feature>
<comment type="caution">
    <text evidence="6">The sequence shown here is derived from an EMBL/GenBank/DDBJ whole genome shotgun (WGS) entry which is preliminary data.</text>
</comment>
<dbReference type="InterPro" id="IPR007588">
    <property type="entry name" value="Znf_FLYWCH"/>
</dbReference>
<dbReference type="Proteomes" id="UP000663833">
    <property type="component" value="Unassembled WGS sequence"/>
</dbReference>
<feature type="domain" description="MULE transposase" evidence="5">
    <location>
        <begin position="188"/>
        <end position="269"/>
    </location>
</feature>
<reference evidence="6" key="1">
    <citation type="submission" date="2021-02" db="EMBL/GenBank/DDBJ databases">
        <authorList>
            <person name="Nowell W R."/>
        </authorList>
    </citation>
    <scope>NUCLEOTIDE SEQUENCE</scope>
</reference>
<evidence type="ECO:0000259" key="5">
    <source>
        <dbReference type="Pfam" id="PF10551"/>
    </source>
</evidence>
<evidence type="ECO:0000313" key="8">
    <source>
        <dbReference type="Proteomes" id="UP000663833"/>
    </source>
</evidence>
<dbReference type="Pfam" id="PF10551">
    <property type="entry name" value="MULE"/>
    <property type="match status" value="1"/>
</dbReference>
<dbReference type="AlphaFoldDB" id="A0A817XHM1"/>
<gene>
    <name evidence="7" type="ORF">HFQ381_LOCUS23661</name>
    <name evidence="6" type="ORF">LUA448_LOCUS14702</name>
</gene>
<dbReference type="EMBL" id="CAJNYD010001861">
    <property type="protein sequence ID" value="CAF3369486.1"/>
    <property type="molecule type" value="Genomic_DNA"/>
</dbReference>
<dbReference type="Proteomes" id="UP000663851">
    <property type="component" value="Unassembled WGS sequence"/>
</dbReference>
<evidence type="ECO:0000256" key="1">
    <source>
        <dbReference type="ARBA" id="ARBA00022723"/>
    </source>
</evidence>
<name>A0A817XHM1_9BILA</name>
<evidence type="ECO:0000259" key="4">
    <source>
        <dbReference type="Pfam" id="PF04500"/>
    </source>
</evidence>
<dbReference type="InterPro" id="IPR018289">
    <property type="entry name" value="MULE_transposase_dom"/>
</dbReference>
<keyword evidence="2" id="KW-0863">Zinc-finger</keyword>
<protein>
    <recommendedName>
        <fullName evidence="9">FLYWCH-type domain-containing protein</fullName>
    </recommendedName>
</protein>
<dbReference type="EMBL" id="CAJOBO010002385">
    <property type="protein sequence ID" value="CAF4448100.1"/>
    <property type="molecule type" value="Genomic_DNA"/>
</dbReference>
<dbReference type="GO" id="GO:0008270">
    <property type="term" value="F:zinc ion binding"/>
    <property type="evidence" value="ECO:0007669"/>
    <property type="project" value="UniProtKB-KW"/>
</dbReference>
<evidence type="ECO:0000313" key="6">
    <source>
        <dbReference type="EMBL" id="CAF3369486.1"/>
    </source>
</evidence>
<accession>A0A817XHM1</accession>
<evidence type="ECO:0000313" key="7">
    <source>
        <dbReference type="EMBL" id="CAF4448100.1"/>
    </source>
</evidence>
<dbReference type="PANTHER" id="PTHR47160">
    <property type="entry name" value="PUTATIVE-RELATED"/>
    <property type="match status" value="1"/>
</dbReference>
<dbReference type="Gene3D" id="2.20.25.240">
    <property type="match status" value="1"/>
</dbReference>
<dbReference type="PANTHER" id="PTHR47160:SF10">
    <property type="entry name" value="MULE TRANSPOSASE DOMAIN-CONTAINING PROTEIN"/>
    <property type="match status" value="1"/>
</dbReference>
<evidence type="ECO:0000256" key="2">
    <source>
        <dbReference type="ARBA" id="ARBA00022771"/>
    </source>
</evidence>
<evidence type="ECO:0000256" key="3">
    <source>
        <dbReference type="ARBA" id="ARBA00022833"/>
    </source>
</evidence>